<evidence type="ECO:0000313" key="2">
    <source>
        <dbReference type="Proteomes" id="UP000789901"/>
    </source>
</evidence>
<dbReference type="PANTHER" id="PTHR22605">
    <property type="entry name" value="RZ-TYPE DOMAIN-CONTAINING PROTEIN"/>
    <property type="match status" value="1"/>
</dbReference>
<organism evidence="1 2">
    <name type="scientific">Gigaspora margarita</name>
    <dbReference type="NCBI Taxonomy" id="4874"/>
    <lineage>
        <taxon>Eukaryota</taxon>
        <taxon>Fungi</taxon>
        <taxon>Fungi incertae sedis</taxon>
        <taxon>Mucoromycota</taxon>
        <taxon>Glomeromycotina</taxon>
        <taxon>Glomeromycetes</taxon>
        <taxon>Diversisporales</taxon>
        <taxon>Gigasporaceae</taxon>
        <taxon>Gigaspora</taxon>
    </lineage>
</organism>
<dbReference type="EMBL" id="CAJVQB010010901">
    <property type="protein sequence ID" value="CAG8743718.1"/>
    <property type="molecule type" value="Genomic_DNA"/>
</dbReference>
<keyword evidence="2" id="KW-1185">Reference proteome</keyword>
<sequence>RIKEQSQDRLKTKVKRYEELSSLVYEVKPLPDQILDYIWDYGILLPNYEKRYIQSMVQTRFGEVHDLFTELLFSSQQFIRSVEEKYSVSLRDVKRAIKLVDFFNESLRSRYSKNRQYPPNPDNPGRILFSIRCYILVLSLCYQSRIYDQESRSEYRKEMIKVFQKYNIGIKENDFIKVIRDEQKDWIKRMQLPPNTAKNEALLENVLAMIVCILTKIPVFIIGVSGSSKSLAIKLVGQHLRGSDSNDKYFQKLPQVYLISYQGSSSSTSDGIIKVFEKANKYQGTSSKEFPVISVVVFDGIGLAETNSDNPLKVLHALLEPNYPSDEPSTSFVGIGNWRLDISKSSRALLVQRLAYPIFDYPIDDLVDIAFCLFDSKLHNSITRASLRPLAEAYSEYEKCGLPLPNFHGLRDYYELVKSLSKSNLTSENVQMALERNFGGYNRYENHFETALKTFINNQDWTCNPIPILALIKANLDDESARHLMVIGKSDSIVTILTHQLIDKGLDPVVILGSQFQDDQHDQQDYSYSVLSRIMTAYLDRFRDYLWCLLYPRALYDLWNQNYIVLGSKYEPKYYTRVALGAYTNPMLCVHKNFRCILVLDEKKLAFSDPELLNRFEKQKMIIDDFLTDEHQKIVKILSIWTQQMVSMNKTNASRVFFTRNDLFIGFDDNETLQSLVIDILAKFPDDSEEAIIKRCKAALIDIASSDGIIRASRSIVDPGEIDQWSNVYFRNLTDEHIPLQNHDSLNSFFGQLLFTKTAISRFIINTFSNINTDVAECLRDLFTCQVDKLSTFKTETQLQNRIKWFWEESDKKMLILQCDITTVNGGCIKLAKFTIDEFLRKNPDNPKYICIILHLQRDQSYMSSFNYMCGWKQVTIETLTPQMKNLSTILNSSLIDIIKNEFKFQDILKHDLLWCLLCIKYPSTSKSVDHIKTLKTNIMKSPLIEFIKTRVLEWIEENSTDDWQYKVASDKKLLCPYKSFSAALLAYLRSLVRRPIAKILFTLEKFSVTKSFISINQTKRNQDLIPLLKTLFFDPKILNIDGLPEPRPNQYVVSGLVYDLKFPFSYYFMNKINDFKTAWEDELGKLRENRDNCNDNQELSYVAFEHAAQGFSENIKASLPVINDQVFKGFAELFFDDFVTVIIANDADKKNSELLSKLLLIYIGKDKAFDPVLLHIYWWKHSNVISADLQLAQMCPSVIYEFMHERPDVLFEEFLVDKVIKMMLDKFAKKDSEPQLDQWQHEAAKILLFSAKILKINKLRLYQFLHICNDIVSSELIPLPKIKEIIKLGLEFDEQNVLSKKFVDHVLGILSKLEKNEQNLSLQRIFIMRCLDTIPLDSVVTQYLYNNIFLQKDPIPFMGSVITEIFWKEEDAINKPFLRILQDPREILQASSRLKVINSALKINNLDSSMATLCCDIIQKEFFVDMSIPEMAQYFRHAVQTLLEKTFEPLKHISAIAFLKEFVCCMWNQTFQDDYTQPIPFIGIMDISEFDEYCQVESAFKELCKAGNKAPFQAFMQQLLNNKAFRARIALIGLIISRLLYVDNEQGAEHQAVVFLKVVRKLNNLSTGYACKCGYRYIIASYGQVAKAMRCPGCKNNVIDGANYLSAVGNQRLDKPQIIEPVKSKGQPGFLQNENQKETDPLYLYICEPSLHFWPPAISELENLDESFPKSLCVNQAYKAYKFVEEQIGTTGSQRGPPKKNLEI</sequence>
<gene>
    <name evidence="1" type="ORF">GMARGA_LOCUS15650</name>
</gene>
<evidence type="ECO:0000313" key="1">
    <source>
        <dbReference type="EMBL" id="CAG8743718.1"/>
    </source>
</evidence>
<protein>
    <submittedName>
        <fullName evidence="1">22348_t:CDS:1</fullName>
    </submittedName>
</protein>
<dbReference type="PANTHER" id="PTHR22605:SF1">
    <property type="entry name" value="RZ-TYPE DOMAIN-CONTAINING PROTEIN"/>
    <property type="match status" value="1"/>
</dbReference>
<dbReference type="InterPro" id="IPR031248">
    <property type="entry name" value="RNF213"/>
</dbReference>
<accession>A0ABN7VAM6</accession>
<dbReference type="Proteomes" id="UP000789901">
    <property type="component" value="Unassembled WGS sequence"/>
</dbReference>
<name>A0ABN7VAM6_GIGMA</name>
<reference evidence="1 2" key="1">
    <citation type="submission" date="2021-06" db="EMBL/GenBank/DDBJ databases">
        <authorList>
            <person name="Kallberg Y."/>
            <person name="Tangrot J."/>
            <person name="Rosling A."/>
        </authorList>
    </citation>
    <scope>NUCLEOTIDE SEQUENCE [LARGE SCALE GENOMIC DNA]</scope>
    <source>
        <strain evidence="1 2">120-4 pot B 10/14</strain>
    </source>
</reference>
<comment type="caution">
    <text evidence="1">The sequence shown here is derived from an EMBL/GenBank/DDBJ whole genome shotgun (WGS) entry which is preliminary data.</text>
</comment>
<feature type="non-terminal residue" evidence="1">
    <location>
        <position position="1"/>
    </location>
</feature>
<proteinExistence type="predicted"/>